<proteinExistence type="predicted"/>
<feature type="compositionally biased region" description="Polar residues" evidence="1">
    <location>
        <begin position="520"/>
        <end position="532"/>
    </location>
</feature>
<organism evidence="2">
    <name type="scientific">Timema cristinae</name>
    <name type="common">Walking stick</name>
    <dbReference type="NCBI Taxonomy" id="61476"/>
    <lineage>
        <taxon>Eukaryota</taxon>
        <taxon>Metazoa</taxon>
        <taxon>Ecdysozoa</taxon>
        <taxon>Arthropoda</taxon>
        <taxon>Hexapoda</taxon>
        <taxon>Insecta</taxon>
        <taxon>Pterygota</taxon>
        <taxon>Neoptera</taxon>
        <taxon>Polyneoptera</taxon>
        <taxon>Phasmatodea</taxon>
        <taxon>Timematodea</taxon>
        <taxon>Timematoidea</taxon>
        <taxon>Timematidae</taxon>
        <taxon>Timema</taxon>
    </lineage>
</organism>
<feature type="compositionally biased region" description="Polar residues" evidence="1">
    <location>
        <begin position="685"/>
        <end position="698"/>
    </location>
</feature>
<feature type="region of interest" description="Disordered" evidence="1">
    <location>
        <begin position="274"/>
        <end position="299"/>
    </location>
</feature>
<feature type="compositionally biased region" description="Polar residues" evidence="1">
    <location>
        <begin position="539"/>
        <end position="564"/>
    </location>
</feature>
<protein>
    <submittedName>
        <fullName evidence="2">Uncharacterized protein</fullName>
    </submittedName>
</protein>
<feature type="compositionally biased region" description="Basic and acidic residues" evidence="1">
    <location>
        <begin position="567"/>
        <end position="665"/>
    </location>
</feature>
<evidence type="ECO:0000256" key="1">
    <source>
        <dbReference type="SAM" id="MobiDB-lite"/>
    </source>
</evidence>
<reference evidence="2" key="1">
    <citation type="submission" date="2020-11" db="EMBL/GenBank/DDBJ databases">
        <authorList>
            <person name="Tran Van P."/>
        </authorList>
    </citation>
    <scope>NUCLEOTIDE SEQUENCE</scope>
</reference>
<feature type="region of interest" description="Disordered" evidence="1">
    <location>
        <begin position="117"/>
        <end position="146"/>
    </location>
</feature>
<dbReference type="AlphaFoldDB" id="A0A7R9GZE9"/>
<gene>
    <name evidence="2" type="ORF">TCEB3V08_LOCUS7031</name>
</gene>
<feature type="region of interest" description="Disordered" evidence="1">
    <location>
        <begin position="520"/>
        <end position="665"/>
    </location>
</feature>
<dbReference type="EMBL" id="OC318876">
    <property type="protein sequence ID" value="CAD7403527.1"/>
    <property type="molecule type" value="Genomic_DNA"/>
</dbReference>
<feature type="region of interest" description="Disordered" evidence="1">
    <location>
        <begin position="677"/>
        <end position="698"/>
    </location>
</feature>
<accession>A0A7R9GZE9</accession>
<sequence>MSSENNDDQPVASAQSIQVSASIEINEESLLGTPITICKEKLESELHTDYVEGEEASKVINREDSVSTKEIDAARYHQYKTSIDKVLEMLEDSSPSILSLADRSLLEQKNIFRDEQDSKEDLKNLRKPLSRDNPTRTKHSNIQESQNSWDTCEESLETIYNYVNEGEKWPLNVCQSESLNENIILANLSHTNSSVSQDKKLNMTEGSYKNHNKHLHSDIGSSSDSKIDFKQSDNITAIFSVAIPLPLSKTATQLSESQTTQGAMMAGNYRYGKKTKATQTTCKRKSSAENPKRASRKRKKLALNLTPIAPETNFISACKTIKTQTNFRNISKLAKTCNLITPSLRMTNNSLNTSEIESDANIWFNIESLYYDPKKHKYSSSAGELRSVYNSSGAFSKSKSSNTPQVINAKENGNDAHQLIENTILSPTKSADKYRKNSKTRKKPRDNMLTNRKLKERIFFKDNDKNKEVLNTKDPLNTSERELSDNIVVESLVHRTEIKDKDVLICNKLLEETNLAEMRTSNKNKPAENQTLLDMIKPSNKSSLEMSVQKRMSTQQNIKDNQSGGKHLTERRLSQGGKAGEKENKSERRTSTEEKIADKENKTERRKSTEGKMEDKENKTERRKSTEGKIADKENKTERRKSTEWKIADKENKTERRKSTEGKIADKETSCELCLPANTPRRVPRNTTGCPTANSLVD</sequence>
<name>A0A7R9GZE9_TIMCR</name>
<feature type="compositionally biased region" description="Basic and acidic residues" evidence="1">
    <location>
        <begin position="117"/>
        <end position="135"/>
    </location>
</feature>
<evidence type="ECO:0000313" key="2">
    <source>
        <dbReference type="EMBL" id="CAD7403527.1"/>
    </source>
</evidence>